<dbReference type="SMART" id="SM00028">
    <property type="entry name" value="TPR"/>
    <property type="match status" value="8"/>
</dbReference>
<dbReference type="Pfam" id="PF00931">
    <property type="entry name" value="NB-ARC"/>
    <property type="match status" value="1"/>
</dbReference>
<dbReference type="Pfam" id="PF13424">
    <property type="entry name" value="TPR_12"/>
    <property type="match status" value="3"/>
</dbReference>
<dbReference type="Proteomes" id="UP000184330">
    <property type="component" value="Unassembled WGS sequence"/>
</dbReference>
<dbReference type="STRING" id="576137.A0A1L7WEY1"/>
<sequence>MRLLEIKGPGEFSLVQVATHNTLPYAILSHTWVHGQEVTYRDLVNGTGDGKTGYEKIKFCGEQATKDGLQHFWVDTCCIDKSDSTELTTAINSMFRWYRNAKKCYVYLADVSTPGDDADVQAKQSIWEAAFRDSKWFTRGWTLQELIAPATVEFFSQEGKRLGDKNSLEKLIHKITSIPIQALQGNPFSHFSIAERREWAVQRRTTEEEDIVYCLLGLCEVSMPPIYGEGKEAALKRLQMTVREFSKDSSEPKDLEDNMAPFIVPFDRNPNFTGRGTELAKAEEKLFGGSQTTKVAIWGLGGVGKTQLMLELVYRIKDKYKNCSVIWIPATNTESLYQMYLDIARQLGIPAWEDKEVDVKKLVQEYLSKDNAGQWLLVFDNADDIDMWIAKPGSGSGSGSAQESGGLIDYLPRSKQGSIVFTTRDRKAAVKLAQENIVEVQEMNEELSVLLLQKCLVNPDLVKKRQDATALLTELTYLPLAIVQAAAYINENGITLAEYLLLLEGQEEELIDLLSEEFQDSGRYRNVKNPVATTWLISFEQIRRRDALAADYLSFMCCIDPKDIPQSLLPPGPSRKKEIEAIGTLNAYSFITKRAADLTLHLHRLVHLSMRNWLRKENLLTRSTEEVITRLQEVFPDDDDHKNRSVWRTYLPHARYVLESNLVGKEWQSRMDLIWRYGMCLFEDGRWNEAEAAITEVLEIEKRDLGADHPSTLISMANLASTYRNQGRWDEAEELEVRVMETSKTKLGADHPSTLISMANLALTYKNQGRWDEAEELEVRVMETRKTKLGVDHLDTLISIDNLASTYRNQGRWDEAEELQVQVIETSKTKLGADHLDTLISMANLASTYRGQGRWDEAEELQVQVIETSKTKIGADHPNTLIGMANLASTYMNQKRWDEAEELQMQVIETRKIKLGADHPDTLICIADLASTYWNQGRWDEAEELQVQVMETNKTKLGADHPFTLTSMNNLAIIWKGNGRDTEALKLMQECITLRARILGTNHPNTLSSRTTLLKWQGEKLEISASANRE</sequence>
<accession>A0A1L7WEY1</accession>
<dbReference type="InterPro" id="IPR002182">
    <property type="entry name" value="NB-ARC"/>
</dbReference>
<dbReference type="InterPro" id="IPR027417">
    <property type="entry name" value="P-loop_NTPase"/>
</dbReference>
<dbReference type="InterPro" id="IPR053137">
    <property type="entry name" value="NLR-like"/>
</dbReference>
<dbReference type="InterPro" id="IPR011990">
    <property type="entry name" value="TPR-like_helical_dom_sf"/>
</dbReference>
<evidence type="ECO:0000259" key="2">
    <source>
        <dbReference type="Pfam" id="PF06985"/>
    </source>
</evidence>
<evidence type="ECO:0000313" key="3">
    <source>
        <dbReference type="EMBL" id="CZR51333.1"/>
    </source>
</evidence>
<dbReference type="OrthoDB" id="5986190at2759"/>
<keyword evidence="4" id="KW-1185">Reference proteome</keyword>
<dbReference type="AlphaFoldDB" id="A0A1L7WEY1"/>
<protein>
    <submittedName>
        <fullName evidence="3">Related to kinesin light chain 1</fullName>
    </submittedName>
</protein>
<dbReference type="InterPro" id="IPR019734">
    <property type="entry name" value="TPR_rpt"/>
</dbReference>
<dbReference type="Pfam" id="PF06985">
    <property type="entry name" value="HET"/>
    <property type="match status" value="1"/>
</dbReference>
<dbReference type="Pfam" id="PF13374">
    <property type="entry name" value="TPR_10"/>
    <property type="match status" value="2"/>
</dbReference>
<dbReference type="InterPro" id="IPR010730">
    <property type="entry name" value="HET"/>
</dbReference>
<feature type="domain" description="Heterokaryon incompatibility" evidence="2">
    <location>
        <begin position="25"/>
        <end position="145"/>
    </location>
</feature>
<proteinExistence type="predicted"/>
<dbReference type="PRINTS" id="PR00381">
    <property type="entry name" value="KINESINLIGHT"/>
</dbReference>
<evidence type="ECO:0000259" key="1">
    <source>
        <dbReference type="Pfam" id="PF00931"/>
    </source>
</evidence>
<gene>
    <name evidence="3" type="ORF">PAC_01208</name>
</gene>
<dbReference type="SUPFAM" id="SSF52540">
    <property type="entry name" value="P-loop containing nucleoside triphosphate hydrolases"/>
    <property type="match status" value="1"/>
</dbReference>
<dbReference type="SUPFAM" id="SSF48452">
    <property type="entry name" value="TPR-like"/>
    <property type="match status" value="2"/>
</dbReference>
<dbReference type="PANTHER" id="PTHR46082:SF6">
    <property type="entry name" value="AAA+ ATPASE DOMAIN-CONTAINING PROTEIN-RELATED"/>
    <property type="match status" value="1"/>
</dbReference>
<evidence type="ECO:0000313" key="4">
    <source>
        <dbReference type="Proteomes" id="UP000184330"/>
    </source>
</evidence>
<organism evidence="3 4">
    <name type="scientific">Phialocephala subalpina</name>
    <dbReference type="NCBI Taxonomy" id="576137"/>
    <lineage>
        <taxon>Eukaryota</taxon>
        <taxon>Fungi</taxon>
        <taxon>Dikarya</taxon>
        <taxon>Ascomycota</taxon>
        <taxon>Pezizomycotina</taxon>
        <taxon>Leotiomycetes</taxon>
        <taxon>Helotiales</taxon>
        <taxon>Mollisiaceae</taxon>
        <taxon>Phialocephala</taxon>
        <taxon>Phialocephala fortinii species complex</taxon>
    </lineage>
</organism>
<name>A0A1L7WEY1_9HELO</name>
<feature type="domain" description="NB-ARC" evidence="1">
    <location>
        <begin position="278"/>
        <end position="388"/>
    </location>
</feature>
<dbReference type="GO" id="GO:0043531">
    <property type="term" value="F:ADP binding"/>
    <property type="evidence" value="ECO:0007669"/>
    <property type="project" value="InterPro"/>
</dbReference>
<dbReference type="PANTHER" id="PTHR46082">
    <property type="entry name" value="ATP/GTP-BINDING PROTEIN-RELATED"/>
    <property type="match status" value="1"/>
</dbReference>
<dbReference type="EMBL" id="FJOG01000001">
    <property type="protein sequence ID" value="CZR51333.1"/>
    <property type="molecule type" value="Genomic_DNA"/>
</dbReference>
<dbReference type="NCBIfam" id="NF040586">
    <property type="entry name" value="FxSxx_TPR"/>
    <property type="match status" value="1"/>
</dbReference>
<dbReference type="Gene3D" id="1.25.40.10">
    <property type="entry name" value="Tetratricopeptide repeat domain"/>
    <property type="match status" value="2"/>
</dbReference>
<reference evidence="3 4" key="1">
    <citation type="submission" date="2016-03" db="EMBL/GenBank/DDBJ databases">
        <authorList>
            <person name="Ploux O."/>
        </authorList>
    </citation>
    <scope>NUCLEOTIDE SEQUENCE [LARGE SCALE GENOMIC DNA]</scope>
    <source>
        <strain evidence="3 4">UAMH 11012</strain>
    </source>
</reference>
<dbReference type="Gene3D" id="3.40.50.300">
    <property type="entry name" value="P-loop containing nucleotide triphosphate hydrolases"/>
    <property type="match status" value="1"/>
</dbReference>